<evidence type="ECO:0000259" key="10">
    <source>
        <dbReference type="Pfam" id="PF00011"/>
    </source>
</evidence>
<dbReference type="GO" id="GO:0007283">
    <property type="term" value="P:spermatogenesis"/>
    <property type="evidence" value="ECO:0007669"/>
    <property type="project" value="UniProtKB-KW"/>
</dbReference>
<gene>
    <name evidence="11" type="primary">Odf1</name>
    <name evidence="11" type="ORF">GYMTIB_R14727</name>
</gene>
<dbReference type="GO" id="GO:0005813">
    <property type="term" value="C:centrosome"/>
    <property type="evidence" value="ECO:0007669"/>
    <property type="project" value="UniProtKB-SubCell"/>
</dbReference>
<keyword evidence="12" id="KW-1185">Reference proteome</keyword>
<dbReference type="Gene3D" id="2.60.40.790">
    <property type="match status" value="1"/>
</dbReference>
<evidence type="ECO:0000256" key="6">
    <source>
        <dbReference type="ARBA" id="ARBA00022782"/>
    </source>
</evidence>
<feature type="non-terminal residue" evidence="11">
    <location>
        <position position="83"/>
    </location>
</feature>
<evidence type="ECO:0000256" key="5">
    <source>
        <dbReference type="ARBA" id="ARBA00022473"/>
    </source>
</evidence>
<dbReference type="SUPFAM" id="SSF49764">
    <property type="entry name" value="HSP20-like chaperones"/>
    <property type="match status" value="1"/>
</dbReference>
<evidence type="ECO:0000313" key="12">
    <source>
        <dbReference type="Proteomes" id="UP000579941"/>
    </source>
</evidence>
<dbReference type="GO" id="GO:0031514">
    <property type="term" value="C:motile cilium"/>
    <property type="evidence" value="ECO:0007669"/>
    <property type="project" value="UniProtKB-SubCell"/>
</dbReference>
<feature type="domain" description="SHSP" evidence="10">
    <location>
        <begin position="22"/>
        <end position="80"/>
    </location>
</feature>
<keyword evidence="9" id="KW-0966">Cell projection</keyword>
<evidence type="ECO:0000256" key="9">
    <source>
        <dbReference type="ARBA" id="ARBA00023069"/>
    </source>
</evidence>
<keyword evidence="6" id="KW-0221">Differentiation</keyword>
<name>A0A7L1B6P7_GYMTI</name>
<evidence type="ECO:0000256" key="7">
    <source>
        <dbReference type="ARBA" id="ARBA00022846"/>
    </source>
</evidence>
<dbReference type="InterPro" id="IPR037389">
    <property type="entry name" value="ODFP"/>
</dbReference>
<evidence type="ECO:0000256" key="3">
    <source>
        <dbReference type="ARBA" id="ARBA00004300"/>
    </source>
</evidence>
<comment type="function">
    <text evidence="1">Component of the outer dense fibers (ODF) of spermatozoa. ODF are filamentous structures located on the outside of the axoneme in the midpiece and principal piece of the mammalian sperm tail and may help to maintain the passive elastic structures and elastic recoil of the sperm tail.</text>
</comment>
<evidence type="ECO:0000256" key="4">
    <source>
        <dbReference type="ARBA" id="ARBA00019020"/>
    </source>
</evidence>
<evidence type="ECO:0000256" key="1">
    <source>
        <dbReference type="ARBA" id="ARBA00001979"/>
    </source>
</evidence>
<keyword evidence="9" id="KW-0969">Cilium</keyword>
<dbReference type="PANTHER" id="PTHR17125">
    <property type="entry name" value="OUTER DENSE FIBER PROTEIN 1"/>
    <property type="match status" value="1"/>
</dbReference>
<proteinExistence type="predicted"/>
<dbReference type="InterPro" id="IPR002068">
    <property type="entry name" value="A-crystallin/Hsp20_dom"/>
</dbReference>
<dbReference type="InterPro" id="IPR008978">
    <property type="entry name" value="HSP20-like_chaperone"/>
</dbReference>
<dbReference type="GO" id="GO:0099513">
    <property type="term" value="C:polymeric cytoskeletal fiber"/>
    <property type="evidence" value="ECO:0007669"/>
    <property type="project" value="InterPro"/>
</dbReference>
<evidence type="ECO:0000313" key="11">
    <source>
        <dbReference type="EMBL" id="NXM48515.1"/>
    </source>
</evidence>
<evidence type="ECO:0000256" key="8">
    <source>
        <dbReference type="ARBA" id="ARBA00022871"/>
    </source>
</evidence>
<dbReference type="PANTHER" id="PTHR17125:SF2">
    <property type="entry name" value="OUTER DENSE FIBER PROTEIN 1"/>
    <property type="match status" value="1"/>
</dbReference>
<comment type="caution">
    <text evidence="11">The sequence shown here is derived from an EMBL/GenBank/DDBJ whole genome shotgun (WGS) entry which is preliminary data.</text>
</comment>
<feature type="non-terminal residue" evidence="11">
    <location>
        <position position="1"/>
    </location>
</feature>
<dbReference type="Proteomes" id="UP000579941">
    <property type="component" value="Unassembled WGS sequence"/>
</dbReference>
<dbReference type="GO" id="GO:0030154">
    <property type="term" value="P:cell differentiation"/>
    <property type="evidence" value="ECO:0007669"/>
    <property type="project" value="UniProtKB-KW"/>
</dbReference>
<organism evidence="11 12">
    <name type="scientific">Gymnorhina tibicen</name>
    <name type="common">Australian magpie</name>
    <name type="synonym">Cracticus tibicen</name>
    <dbReference type="NCBI Taxonomy" id="9132"/>
    <lineage>
        <taxon>Eukaryota</taxon>
        <taxon>Metazoa</taxon>
        <taxon>Chordata</taxon>
        <taxon>Craniata</taxon>
        <taxon>Vertebrata</taxon>
        <taxon>Euteleostomi</taxon>
        <taxon>Archelosauria</taxon>
        <taxon>Archosauria</taxon>
        <taxon>Dinosauria</taxon>
        <taxon>Saurischia</taxon>
        <taxon>Theropoda</taxon>
        <taxon>Coelurosauria</taxon>
        <taxon>Aves</taxon>
        <taxon>Neognathae</taxon>
        <taxon>Neoaves</taxon>
        <taxon>Telluraves</taxon>
        <taxon>Australaves</taxon>
        <taxon>Passeriformes</taxon>
        <taxon>Artamidae</taxon>
        <taxon>Gymnorhina</taxon>
    </lineage>
</organism>
<dbReference type="Pfam" id="PF00011">
    <property type="entry name" value="HSP20"/>
    <property type="match status" value="1"/>
</dbReference>
<dbReference type="AlphaFoldDB" id="A0A7L1B6P7"/>
<dbReference type="EMBL" id="VXAZ01008429">
    <property type="protein sequence ID" value="NXM48515.1"/>
    <property type="molecule type" value="Genomic_DNA"/>
</dbReference>
<protein>
    <recommendedName>
        <fullName evidence="4">Outer dense fiber protein 1</fullName>
    </recommendedName>
</protein>
<sequence length="83" mass="9079">SRMRRLSMMLSSCCSPSHLALCDVKGFDPCDVSVVVKDGKVSVSAEHTEEHCTALGKTCTHRKYVKEFSLPPGVDDSEVTYSV</sequence>
<keyword evidence="7" id="KW-0282">Flagellum</keyword>
<comment type="subcellular location">
    <subcellularLocation>
        <location evidence="2">Cell projection</location>
        <location evidence="2">Cilium</location>
        <location evidence="2">Flagellum</location>
    </subcellularLocation>
    <subcellularLocation>
        <location evidence="3">Cytoplasm</location>
        <location evidence="3">Cytoskeleton</location>
        <location evidence="3">Microtubule organizing center</location>
        <location evidence="3">Centrosome</location>
    </subcellularLocation>
</comment>
<reference evidence="11 12" key="1">
    <citation type="submission" date="2019-09" db="EMBL/GenBank/DDBJ databases">
        <title>Bird 10,000 Genomes (B10K) Project - Family phase.</title>
        <authorList>
            <person name="Zhang G."/>
        </authorList>
    </citation>
    <scope>NUCLEOTIDE SEQUENCE [LARGE SCALE GENOMIC DNA]</scope>
    <source>
        <strain evidence="11">B10K-DU-002-05</strain>
        <tissue evidence="11">Muscle</tissue>
    </source>
</reference>
<evidence type="ECO:0000256" key="2">
    <source>
        <dbReference type="ARBA" id="ARBA00004230"/>
    </source>
</evidence>
<keyword evidence="8" id="KW-0744">Spermatogenesis</keyword>
<accession>A0A7L1B6P7</accession>
<keyword evidence="5" id="KW-0217">Developmental protein</keyword>